<proteinExistence type="predicted"/>
<gene>
    <name evidence="1" type="ORF">ANCCAN_24076</name>
</gene>
<organism evidence="1 2">
    <name type="scientific">Ancylostoma caninum</name>
    <name type="common">Dog hookworm</name>
    <dbReference type="NCBI Taxonomy" id="29170"/>
    <lineage>
        <taxon>Eukaryota</taxon>
        <taxon>Metazoa</taxon>
        <taxon>Ecdysozoa</taxon>
        <taxon>Nematoda</taxon>
        <taxon>Chromadorea</taxon>
        <taxon>Rhabditida</taxon>
        <taxon>Rhabditina</taxon>
        <taxon>Rhabditomorpha</taxon>
        <taxon>Strongyloidea</taxon>
        <taxon>Ancylostomatidae</taxon>
        <taxon>Ancylostomatinae</taxon>
        <taxon>Ancylostoma</taxon>
    </lineage>
</organism>
<dbReference type="STRING" id="29170.A0A368FDB1"/>
<evidence type="ECO:0000313" key="1">
    <source>
        <dbReference type="EMBL" id="RCN30156.1"/>
    </source>
</evidence>
<accession>A0A368FDB1</accession>
<protein>
    <submittedName>
        <fullName evidence="1">Uncharacterized protein</fullName>
    </submittedName>
</protein>
<comment type="caution">
    <text evidence="1">The sequence shown here is derived from an EMBL/GenBank/DDBJ whole genome shotgun (WGS) entry which is preliminary data.</text>
</comment>
<evidence type="ECO:0000313" key="2">
    <source>
        <dbReference type="Proteomes" id="UP000252519"/>
    </source>
</evidence>
<dbReference type="AlphaFoldDB" id="A0A368FDB1"/>
<keyword evidence="2" id="KW-1185">Reference proteome</keyword>
<dbReference type="Proteomes" id="UP000252519">
    <property type="component" value="Unassembled WGS sequence"/>
</dbReference>
<sequence length="88" mass="9643">MLPLCCGCADIVLLRIDIALSPSALSPLHYSLNLSIETVMPTVLNGDVQIFIRANEAGKQITLDVDNELRRVEDIHVVNCDTGGFPMY</sequence>
<reference evidence="1 2" key="1">
    <citation type="submission" date="2014-10" db="EMBL/GenBank/DDBJ databases">
        <title>Draft genome of the hookworm Ancylostoma caninum.</title>
        <authorList>
            <person name="Mitreva M."/>
        </authorList>
    </citation>
    <scope>NUCLEOTIDE SEQUENCE [LARGE SCALE GENOMIC DNA]</scope>
    <source>
        <strain evidence="1 2">Baltimore</strain>
    </source>
</reference>
<dbReference type="EMBL" id="JOJR01001641">
    <property type="protein sequence ID" value="RCN30156.1"/>
    <property type="molecule type" value="Genomic_DNA"/>
</dbReference>
<name>A0A368FDB1_ANCCA</name>